<dbReference type="NCBIfam" id="NF007969">
    <property type="entry name" value="PRK10693.1"/>
    <property type="match status" value="1"/>
</dbReference>
<evidence type="ECO:0000256" key="2">
    <source>
        <dbReference type="HAMAP-Rule" id="MF_00958"/>
    </source>
</evidence>
<name>A0ABS0U9V7_9GAMM</name>
<dbReference type="Proteomes" id="UP000696184">
    <property type="component" value="Unassembled WGS sequence"/>
</dbReference>
<feature type="modified residue" description="4-aspartylphosphate" evidence="2 3">
    <location>
        <position position="59"/>
    </location>
</feature>
<protein>
    <recommendedName>
        <fullName evidence="2">Regulator of RpoS</fullName>
    </recommendedName>
</protein>
<dbReference type="PANTHER" id="PTHR43228:SF1">
    <property type="entry name" value="TWO-COMPONENT RESPONSE REGULATOR ARR22"/>
    <property type="match status" value="1"/>
</dbReference>
<keyword evidence="6" id="KW-1185">Reference proteome</keyword>
<dbReference type="InterPro" id="IPR011006">
    <property type="entry name" value="CheY-like_superfamily"/>
</dbReference>
<sequence>MEKVLSGKRILVVEDEPFFCSSLVGYLNSLGAVTVCASNGKMALEKVDAEIKPELIFCDLNMPIMTGLEFIRHMAAKGLTIPIIIVSATNEMMKIDNALRLGAKDILLKPIVNFNEIKKIALDYLYPKLFSSEAIERICLVQELTILKQHAATAWGLVKQLQPPVSQVIANCRVNYRLLNTVGKAGLVFDIAAFSEKEMMFYCLDISHSKDRGTISALLLRVVFNNLLKKRSFYKKNGSLDMQDIMNDLNWILNNEKEAESLPLLLGYYDTHNKTILLSSTGLNAHIKSEGCQKQLDKGTPFGTLKITHSSQSSGRSSFWQCRIWNNKNQIKLMFSPPSYQ</sequence>
<dbReference type="Pfam" id="PF00072">
    <property type="entry name" value="Response_reg"/>
    <property type="match status" value="1"/>
</dbReference>
<dbReference type="InterPro" id="IPR028616">
    <property type="entry name" value="RssB"/>
</dbReference>
<dbReference type="InterPro" id="IPR036457">
    <property type="entry name" value="PPM-type-like_dom_sf"/>
</dbReference>
<comment type="caution">
    <text evidence="5">The sequence shown here is derived from an EMBL/GenBank/DDBJ whole genome shotgun (WGS) entry which is preliminary data.</text>
</comment>
<evidence type="ECO:0000256" key="3">
    <source>
        <dbReference type="PROSITE-ProRule" id="PRU00169"/>
    </source>
</evidence>
<dbReference type="SUPFAM" id="SSF52172">
    <property type="entry name" value="CheY-like"/>
    <property type="match status" value="1"/>
</dbReference>
<dbReference type="InterPro" id="IPR052048">
    <property type="entry name" value="ST_Response_Regulator"/>
</dbReference>
<feature type="domain" description="Response regulatory" evidence="4">
    <location>
        <begin position="9"/>
        <end position="124"/>
    </location>
</feature>
<keyword evidence="1" id="KW-0007">Acetylation</keyword>
<proteinExistence type="inferred from homology"/>
<organism evidence="5 6">
    <name type="scientific">Xenorhabdus lircayensis</name>
    <dbReference type="NCBI Taxonomy" id="2763499"/>
    <lineage>
        <taxon>Bacteria</taxon>
        <taxon>Pseudomonadati</taxon>
        <taxon>Pseudomonadota</taxon>
        <taxon>Gammaproteobacteria</taxon>
        <taxon>Enterobacterales</taxon>
        <taxon>Morganellaceae</taxon>
        <taxon>Xenorhabdus</taxon>
    </lineage>
</organism>
<evidence type="ECO:0000256" key="1">
    <source>
        <dbReference type="ARBA" id="ARBA00022990"/>
    </source>
</evidence>
<comment type="subunit">
    <text evidence="2">Binds to RpoS.</text>
</comment>
<comment type="function">
    <text evidence="2">Regulates the turnover of the sigma S factor (RpoS) by promoting its proteolysis in exponentially growing cells. Acts by binding and delivering RpoS to the ClpXP protease. RssB is not co-degraded with RpoS, but is released from the complex and can initiate a new cycle of RpoS recognition and degradation.</text>
</comment>
<reference evidence="5 6" key="1">
    <citation type="submission" date="2020-08" db="EMBL/GenBank/DDBJ databases">
        <title>Description of Xenorhabdus lircayensis sp. nov., the symbiotic bacterium associated with the entomopathogenic nematode Steirnernema unicornum.</title>
        <authorList>
            <person name="Castaneda-Alvarez C."/>
            <person name="Prodan S."/>
            <person name="Zamorano A."/>
            <person name="San-Blas E."/>
            <person name="Aballay E."/>
        </authorList>
    </citation>
    <scope>NUCLEOTIDE SEQUENCE [LARGE SCALE GENOMIC DNA]</scope>
    <source>
        <strain evidence="5 6">VLS</strain>
    </source>
</reference>
<evidence type="ECO:0000313" key="5">
    <source>
        <dbReference type="EMBL" id="MBI6550660.1"/>
    </source>
</evidence>
<evidence type="ECO:0000313" key="6">
    <source>
        <dbReference type="Proteomes" id="UP000696184"/>
    </source>
</evidence>
<keyword evidence="2" id="KW-0346">Stress response</keyword>
<dbReference type="PROSITE" id="PS50110">
    <property type="entry name" value="RESPONSE_REGULATORY"/>
    <property type="match status" value="1"/>
</dbReference>
<dbReference type="InterPro" id="IPR001789">
    <property type="entry name" value="Sig_transdc_resp-reg_receiver"/>
</dbReference>
<accession>A0ABS0U9V7</accession>
<dbReference type="RefSeq" id="WP_198691403.1">
    <property type="nucleotide sequence ID" value="NZ_CAWPUD010000074.1"/>
</dbReference>
<dbReference type="EMBL" id="JACOII010000072">
    <property type="protein sequence ID" value="MBI6550660.1"/>
    <property type="molecule type" value="Genomic_DNA"/>
</dbReference>
<dbReference type="Gene3D" id="3.40.50.2300">
    <property type="match status" value="1"/>
</dbReference>
<keyword evidence="2 3" id="KW-0597">Phosphoprotein</keyword>
<gene>
    <name evidence="2 5" type="primary">rssB</name>
    <name evidence="5" type="ORF">H8A87_18705</name>
</gene>
<dbReference type="HAMAP" id="MF_00958">
    <property type="entry name" value="RssB"/>
    <property type="match status" value="1"/>
</dbReference>
<dbReference type="PANTHER" id="PTHR43228">
    <property type="entry name" value="TWO-COMPONENT RESPONSE REGULATOR"/>
    <property type="match status" value="1"/>
</dbReference>
<dbReference type="Gene3D" id="3.60.40.10">
    <property type="entry name" value="PPM-type phosphatase domain"/>
    <property type="match status" value="1"/>
</dbReference>
<dbReference type="SMART" id="SM00448">
    <property type="entry name" value="REC"/>
    <property type="match status" value="1"/>
</dbReference>
<comment type="PTM">
    <text evidence="2">Phosphorylated. Phosphorylation stimulates the interaction with RpoS and, therefore, the proteolysis of RpoS.</text>
</comment>
<evidence type="ECO:0000259" key="4">
    <source>
        <dbReference type="PROSITE" id="PS50110"/>
    </source>
</evidence>
<comment type="similarity">
    <text evidence="2">Belongs to the RssB family.</text>
</comment>